<feature type="domain" description="Nucleotidyltransferase-like" evidence="1">
    <location>
        <begin position="112"/>
        <end position="312"/>
    </location>
</feature>
<evidence type="ECO:0000313" key="2">
    <source>
        <dbReference type="EMBL" id="NMQ28691.1"/>
    </source>
</evidence>
<reference evidence="2 3" key="1">
    <citation type="submission" date="2019-03" db="EMBL/GenBank/DDBJ databases">
        <title>Metabolic reconstructions from genomes of highly enriched 'Candidatus Accumulibacter' and 'Candidatus Competibacter' bioreactor populations.</title>
        <authorList>
            <person name="Annavajhala M.K."/>
            <person name="Welles L."/>
            <person name="Abbas B."/>
            <person name="Sorokin D."/>
            <person name="Park H."/>
            <person name="Van Loosdrecht M."/>
            <person name="Chandran K."/>
        </authorList>
    </citation>
    <scope>NUCLEOTIDE SEQUENCE [LARGE SCALE GENOMIC DNA]</scope>
    <source>
        <strain evidence="2 3">SBR_S</strain>
    </source>
</reference>
<proteinExistence type="predicted"/>
<sequence>MPTLYRTHLPALALLFADLENHARAQSRVFVGTAGSVLERSNADGFRFYAHQFYDGDGKKRERYLAGPVGSSAADSLAQALRLAITDTKAATISLRLLGREGFALVNAKTYATLASLYNHGVFQAGGVLIGSHAYGLLLNQLGVAGTPYATEDIDIARREKLAFPALPEASFLEMLQSTGIPFIEVPQLDARQPSTSFKERGRSRFHVDLLVPSAGEDFQVVAVPELQAHATALPYLGYLLADSQMSLLMAREGCCMVRVPLPERFALHKLMVSQLRTNRGSQSEKDLFQAAVLLAVLGEKHPGAIEEAWRRVPLSILARLRSAVAQIRHLLEPEHVRAWEEINAE</sequence>
<name>A0ABX1TWN6_9PROT</name>
<evidence type="ECO:0000259" key="1">
    <source>
        <dbReference type="Pfam" id="PF12281"/>
    </source>
</evidence>
<organism evidence="2 3">
    <name type="scientific">Candidatus Accumulibacter phosphatis</name>
    <dbReference type="NCBI Taxonomy" id="327160"/>
    <lineage>
        <taxon>Bacteria</taxon>
        <taxon>Pseudomonadati</taxon>
        <taxon>Pseudomonadota</taxon>
        <taxon>Betaproteobacteria</taxon>
        <taxon>Candidatus Accumulibacter</taxon>
    </lineage>
</organism>
<accession>A0ABX1TWN6</accession>
<dbReference type="EMBL" id="SPMY01000038">
    <property type="protein sequence ID" value="NMQ28691.1"/>
    <property type="molecule type" value="Genomic_DNA"/>
</dbReference>
<dbReference type="InterPro" id="IPR058575">
    <property type="entry name" value="NTP_transf_8_dom"/>
</dbReference>
<dbReference type="Proteomes" id="UP000749010">
    <property type="component" value="Unassembled WGS sequence"/>
</dbReference>
<protein>
    <recommendedName>
        <fullName evidence="1">Nucleotidyltransferase-like domain-containing protein</fullName>
    </recommendedName>
</protein>
<comment type="caution">
    <text evidence="2">The sequence shown here is derived from an EMBL/GenBank/DDBJ whole genome shotgun (WGS) entry which is preliminary data.</text>
</comment>
<dbReference type="RefSeq" id="WP_169067148.1">
    <property type="nucleotide sequence ID" value="NZ_SPMY01000038.1"/>
</dbReference>
<dbReference type="Pfam" id="PF12281">
    <property type="entry name" value="NTP_transf_8"/>
    <property type="match status" value="1"/>
</dbReference>
<gene>
    <name evidence="2" type="ORF">E4Q23_13540</name>
</gene>
<evidence type="ECO:0000313" key="3">
    <source>
        <dbReference type="Proteomes" id="UP000749010"/>
    </source>
</evidence>
<keyword evidence="3" id="KW-1185">Reference proteome</keyword>